<sequence>MALVLVALCFAFGAAPVVFAAVAQAQAAPAAPIINRVVFEKNKKINSDTLQSGMESKPKTPFDPKKVETDIARMKDYYAANGRATVVITYRTVSLPNNRVDLILTVNEGEKIGVEEIRFIGNNAYSDWRLKRQMATVESGYFGWLRTTDTYDPNRIAGDVERLTRFYANRGYPDFRVVSVVPTLNEKQDAYIITFTVDEGQYHTFGAATVQSTVPEINSADLESKMRTSTGDAYDAEDVDKTVEDMTDELARSGHPFAQVRPRGERDANGNINIAYVVEEGAKVYIERINISGNTRTRDYVIRREFDVAEGDPYNKAMIDRAARRLRNLGYFESVKITNEPGSAPDRVIIDVEVVDQSTGEFSVGGGYSTSDGFIGEVSLSERNFLGRGQYVKVAVQYGQNTQGVQFSFTEPYFLGQRIAAGFDLFTKKTDQSDYTYYNNRVTGGTLRATFPVTEDFSFGVRYSGYQQQVSIPSQYDDCGFPPNMIPYDPKNPNACWTNGEASLAIKDLVGTRFVSTVGYTLAYSTLDDIKNPSEGTFVSFKQDFAGVGGDAKWLKSTVDARYYYPITDDLTLMVRGQGGYMVGWGGDKLAIVDQFNLGPDLVRGFAPGGIGPRDISGAGGNTEGNSLGGTTYYGGTVELQFPLLGLPRELGLRGALFADAGTLYNYGGKNYGPCSSEQFCLLDESTIRSSVGASLLWASPLGPLRFDFSQVLSKARGDQTQFFHFSGGTTF</sequence>
<dbReference type="Pfam" id="PF07244">
    <property type="entry name" value="POTRA"/>
    <property type="match status" value="4"/>
</dbReference>
<keyword evidence="5" id="KW-0677">Repeat</keyword>
<evidence type="ECO:0000256" key="2">
    <source>
        <dbReference type="ARBA" id="ARBA00022452"/>
    </source>
</evidence>
<comment type="caution">
    <text evidence="11">The sequence shown here is derived from an EMBL/GenBank/DDBJ whole genome shotgun (WGS) entry which is preliminary data.</text>
</comment>
<keyword evidence="4 9" id="KW-0732">Signal</keyword>
<dbReference type="InterPro" id="IPR023707">
    <property type="entry name" value="OM_assembly_BamA"/>
</dbReference>
<evidence type="ECO:0000256" key="3">
    <source>
        <dbReference type="ARBA" id="ARBA00022692"/>
    </source>
</evidence>
<dbReference type="Proteomes" id="UP001242480">
    <property type="component" value="Unassembled WGS sequence"/>
</dbReference>
<reference evidence="11 12" key="1">
    <citation type="submission" date="2023-07" db="EMBL/GenBank/DDBJ databases">
        <title>Genomic Encyclopedia of Type Strains, Phase IV (KMG-IV): sequencing the most valuable type-strain genomes for metagenomic binning, comparative biology and taxonomic classification.</title>
        <authorList>
            <person name="Goeker M."/>
        </authorList>
    </citation>
    <scope>NUCLEOTIDE SEQUENCE [LARGE SCALE GENOMIC DNA]</scope>
    <source>
        <strain evidence="11 12">DSM 19619</strain>
    </source>
</reference>
<keyword evidence="3" id="KW-0812">Transmembrane</keyword>
<evidence type="ECO:0000256" key="8">
    <source>
        <dbReference type="NCBIfam" id="TIGR03303"/>
    </source>
</evidence>
<dbReference type="NCBIfam" id="TIGR03303">
    <property type="entry name" value="OM_YaeT"/>
    <property type="match status" value="1"/>
</dbReference>
<dbReference type="InterPro" id="IPR039910">
    <property type="entry name" value="D15-like"/>
</dbReference>
<gene>
    <name evidence="11" type="ORF">QO011_002318</name>
</gene>
<dbReference type="InterPro" id="IPR000184">
    <property type="entry name" value="Bac_surfAg_D15"/>
</dbReference>
<dbReference type="PANTHER" id="PTHR12815:SF23">
    <property type="entry name" value="OUTER MEMBRANE PROTEIN ASSEMBLY FACTOR BAMA"/>
    <property type="match status" value="1"/>
</dbReference>
<protein>
    <recommendedName>
        <fullName evidence="8">Outer membrane protein assembly factor BamA</fullName>
    </recommendedName>
</protein>
<name>A0ABU0J7Z0_9HYPH</name>
<dbReference type="RefSeq" id="WP_307271849.1">
    <property type="nucleotide sequence ID" value="NZ_JAUSVX010000003.1"/>
</dbReference>
<proteinExistence type="predicted"/>
<dbReference type="PIRSF" id="PIRSF006076">
    <property type="entry name" value="OM_assembly_OMP85"/>
    <property type="match status" value="1"/>
</dbReference>
<evidence type="ECO:0000256" key="5">
    <source>
        <dbReference type="ARBA" id="ARBA00022737"/>
    </source>
</evidence>
<dbReference type="PROSITE" id="PS51779">
    <property type="entry name" value="POTRA"/>
    <property type="match status" value="2"/>
</dbReference>
<accession>A0ABU0J7Z0</accession>
<evidence type="ECO:0000256" key="7">
    <source>
        <dbReference type="ARBA" id="ARBA00023237"/>
    </source>
</evidence>
<evidence type="ECO:0000256" key="4">
    <source>
        <dbReference type="ARBA" id="ARBA00022729"/>
    </source>
</evidence>
<evidence type="ECO:0000256" key="9">
    <source>
        <dbReference type="SAM" id="SignalP"/>
    </source>
</evidence>
<evidence type="ECO:0000259" key="10">
    <source>
        <dbReference type="PROSITE" id="PS51779"/>
    </source>
</evidence>
<comment type="subcellular location">
    <subcellularLocation>
        <location evidence="1">Membrane</location>
    </subcellularLocation>
</comment>
<evidence type="ECO:0000313" key="11">
    <source>
        <dbReference type="EMBL" id="MDQ0469307.1"/>
    </source>
</evidence>
<keyword evidence="12" id="KW-1185">Reference proteome</keyword>
<dbReference type="Gene3D" id="2.40.160.50">
    <property type="entry name" value="membrane protein fhac: a member of the omp85/tpsb transporter family"/>
    <property type="match status" value="1"/>
</dbReference>
<evidence type="ECO:0000313" key="12">
    <source>
        <dbReference type="Proteomes" id="UP001242480"/>
    </source>
</evidence>
<keyword evidence="7" id="KW-0998">Cell outer membrane</keyword>
<evidence type="ECO:0000256" key="1">
    <source>
        <dbReference type="ARBA" id="ARBA00004370"/>
    </source>
</evidence>
<dbReference type="Gene3D" id="3.10.20.310">
    <property type="entry name" value="membrane protein fhac"/>
    <property type="match status" value="4"/>
</dbReference>
<dbReference type="EMBL" id="JAUSVX010000003">
    <property type="protein sequence ID" value="MDQ0469307.1"/>
    <property type="molecule type" value="Genomic_DNA"/>
</dbReference>
<evidence type="ECO:0000256" key="6">
    <source>
        <dbReference type="ARBA" id="ARBA00023136"/>
    </source>
</evidence>
<dbReference type="PANTHER" id="PTHR12815">
    <property type="entry name" value="SORTING AND ASSEMBLY MACHINERY SAMM50 PROTEIN FAMILY MEMBER"/>
    <property type="match status" value="1"/>
</dbReference>
<organism evidence="11 12">
    <name type="scientific">Labrys wisconsinensis</name>
    <dbReference type="NCBI Taxonomy" id="425677"/>
    <lineage>
        <taxon>Bacteria</taxon>
        <taxon>Pseudomonadati</taxon>
        <taxon>Pseudomonadota</taxon>
        <taxon>Alphaproteobacteria</taxon>
        <taxon>Hyphomicrobiales</taxon>
        <taxon>Xanthobacteraceae</taxon>
        <taxon>Labrys</taxon>
    </lineage>
</organism>
<feature type="chain" id="PRO_5045802864" description="Outer membrane protein assembly factor BamA" evidence="9">
    <location>
        <begin position="21"/>
        <end position="732"/>
    </location>
</feature>
<dbReference type="InterPro" id="IPR034746">
    <property type="entry name" value="POTRA"/>
</dbReference>
<feature type="domain" description="POTRA" evidence="10">
    <location>
        <begin position="32"/>
        <end position="109"/>
    </location>
</feature>
<feature type="domain" description="POTRA" evidence="10">
    <location>
        <begin position="284"/>
        <end position="357"/>
    </location>
</feature>
<keyword evidence="6" id="KW-0472">Membrane</keyword>
<keyword evidence="2" id="KW-1134">Transmembrane beta strand</keyword>
<feature type="signal peptide" evidence="9">
    <location>
        <begin position="1"/>
        <end position="20"/>
    </location>
</feature>
<dbReference type="InterPro" id="IPR010827">
    <property type="entry name" value="BamA/TamA_POTRA"/>
</dbReference>
<dbReference type="Pfam" id="PF01103">
    <property type="entry name" value="Omp85"/>
    <property type="match status" value="1"/>
</dbReference>